<feature type="binding site" evidence="3">
    <location>
        <position position="100"/>
    </location>
    <ligand>
        <name>substrate</name>
    </ligand>
</feature>
<comment type="subcellular location">
    <subcellularLocation>
        <location evidence="1">Cytoplasm</location>
    </subcellularLocation>
</comment>
<comment type="cofactor">
    <cofactor evidence="1 4">
        <name>Zn(2+)</name>
        <dbReference type="ChEBI" id="CHEBI:29105"/>
    </cofactor>
    <text evidence="1 4">Binds 2 Zn(2+) ions per subunit.</text>
</comment>
<dbReference type="Proteomes" id="UP000031666">
    <property type="component" value="Unassembled WGS sequence"/>
</dbReference>
<comment type="similarity">
    <text evidence="1">Belongs to the peptidase M38 family.</text>
</comment>
<feature type="binding site" evidence="4">
    <location>
        <position position="64"/>
    </location>
    <ligand>
        <name>Zn(2+)</name>
        <dbReference type="ChEBI" id="CHEBI:29105"/>
        <label>1</label>
        <note>catalytic</note>
    </ligand>
</feature>
<feature type="modified residue" description="N6-carboxylysine" evidence="5">
    <location>
        <position position="156"/>
    </location>
</feature>
<dbReference type="STRING" id="1481914.JCM19241_3345"/>
<evidence type="ECO:0000256" key="5">
    <source>
        <dbReference type="PIRSR" id="PIRSR001238-50"/>
    </source>
</evidence>
<dbReference type="SUPFAM" id="SSF51556">
    <property type="entry name" value="Metallo-dependent hydrolases"/>
    <property type="match status" value="1"/>
</dbReference>
<dbReference type="Pfam" id="PF01979">
    <property type="entry name" value="Amidohydro_1"/>
    <property type="match status" value="1"/>
</dbReference>
<dbReference type="PANTHER" id="PTHR11647">
    <property type="entry name" value="HYDRANTOINASE/DIHYDROPYRIMIDINASE FAMILY MEMBER"/>
    <property type="match status" value="1"/>
</dbReference>
<dbReference type="GO" id="GO:0008798">
    <property type="term" value="F:beta-aspartyl-peptidase activity"/>
    <property type="evidence" value="ECO:0007669"/>
    <property type="project" value="InterPro"/>
</dbReference>
<keyword evidence="1" id="KW-0482">Metalloprotease</keyword>
<dbReference type="InterPro" id="IPR006680">
    <property type="entry name" value="Amidohydro-rel"/>
</dbReference>
<dbReference type="Gene3D" id="3.20.20.140">
    <property type="entry name" value="Metal-dependent hydrolases"/>
    <property type="match status" value="1"/>
</dbReference>
<evidence type="ECO:0000256" key="2">
    <source>
        <dbReference type="PIRSR" id="PIRSR001238-1"/>
    </source>
</evidence>
<feature type="binding site" evidence="3">
    <location>
        <position position="131"/>
    </location>
    <ligand>
        <name>substrate</name>
    </ligand>
</feature>
<feature type="binding site" evidence="4">
    <location>
        <position position="284"/>
    </location>
    <ligand>
        <name>Zn(2+)</name>
        <dbReference type="ChEBI" id="CHEBI:29105"/>
        <label>1</label>
        <note>catalytic</note>
    </ligand>
</feature>
<feature type="binding site" evidence="3">
    <location>
        <position position="227"/>
    </location>
    <ligand>
        <name>substrate</name>
    </ligand>
</feature>
<proteinExistence type="inferred from homology"/>
<feature type="domain" description="Amidohydrolase-related" evidence="6">
    <location>
        <begin position="54"/>
        <end position="372"/>
    </location>
</feature>
<feature type="binding site" evidence="4">
    <location>
        <position position="195"/>
    </location>
    <ligand>
        <name>Zn(2+)</name>
        <dbReference type="ChEBI" id="CHEBI:29105"/>
        <label>2</label>
        <note>catalytic</note>
    </ligand>
</feature>
<feature type="binding site" evidence="3">
    <location>
        <position position="163"/>
    </location>
    <ligand>
        <name>substrate</name>
    </ligand>
</feature>
<dbReference type="SUPFAM" id="SSF51338">
    <property type="entry name" value="Composite domain of metallo-dependent hydrolases"/>
    <property type="match status" value="1"/>
</dbReference>
<keyword evidence="1" id="KW-0645">Protease</keyword>
<keyword evidence="1 7" id="KW-0378">Hydrolase</keyword>
<feature type="active site" description="Proton acceptor" evidence="2">
    <location>
        <position position="284"/>
    </location>
</feature>
<keyword evidence="1 4" id="KW-0862">Zinc</keyword>
<sequence>MQVLIKNGEVYAPDYVGKKDILCAGGKLVAIEEHIDEAGLAGKVEVIDATGKNVVPGFVDTHQHFIGGGGEGGFATRTPELKLTDQTLNGVTTALGLLGTDDLSRHVESLLAKTMGFRDEGISTYMITGSYFLPSPTITGSVMKDIAFIEPVVGVKLAVSDHRGPYVTNENLTHLVAEVRNSALVSGKAGIITVHAGAGKKGLSQLLEVLDESDYQAERFVPTHINRMDVWEQAVELAKRGAIIDGTAVSEDSLQSGRKALSCAEATKRSIELGIKDNFTFSSDAGGSLPKWNEDRTRIVGMGVGTPSSLLEEVKRGVERFELSLSDILTPITKNAARQLGLDKFKGQLEVDFDADVVLLDSHSLDLTHTLAKGRVMVADGVAVVKGTFE</sequence>
<dbReference type="InterPro" id="IPR011059">
    <property type="entry name" value="Metal-dep_hydrolase_composite"/>
</dbReference>
<dbReference type="EMBL" id="BBSC01000004">
    <property type="protein sequence ID" value="GAM75433.1"/>
    <property type="molecule type" value="Genomic_DNA"/>
</dbReference>
<dbReference type="GO" id="GO:0016810">
    <property type="term" value="F:hydrolase activity, acting on carbon-nitrogen (but not peptide) bonds"/>
    <property type="evidence" value="ECO:0007669"/>
    <property type="project" value="InterPro"/>
</dbReference>
<comment type="PTM">
    <text evidence="1">Carboxylation allows a single lysine to coordinate two zinc ions.</text>
</comment>
<feature type="binding site" description="via carbamate group" evidence="4">
    <location>
        <position position="156"/>
    </location>
    <ligand>
        <name>Zn(2+)</name>
        <dbReference type="ChEBI" id="CHEBI:29105"/>
        <label>2</label>
        <note>catalytic</note>
    </ligand>
</feature>
<comment type="PTM">
    <text evidence="5">Carbamylation allows a single lysine to coordinate two zinc ions.</text>
</comment>
<feature type="binding site" evidence="4">
    <location>
        <position position="224"/>
    </location>
    <ligand>
        <name>Zn(2+)</name>
        <dbReference type="ChEBI" id="CHEBI:29105"/>
        <label>2</label>
        <note>catalytic</note>
    </ligand>
</feature>
<evidence type="ECO:0000313" key="7">
    <source>
        <dbReference type="EMBL" id="GAM75433.1"/>
    </source>
</evidence>
<evidence type="ECO:0000313" key="8">
    <source>
        <dbReference type="Proteomes" id="UP000031666"/>
    </source>
</evidence>
<accession>A0A0B8QK02</accession>
<reference evidence="7 8" key="1">
    <citation type="submission" date="2015-01" db="EMBL/GenBank/DDBJ databases">
        <title>Vibrio sp. C94 JCM 19241 whole genome shotgun sequence.</title>
        <authorList>
            <person name="Sawabe T."/>
            <person name="Meirelles P."/>
            <person name="Feng G."/>
            <person name="Sayaka M."/>
            <person name="Hattori M."/>
            <person name="Ohkuma M."/>
        </authorList>
    </citation>
    <scope>NUCLEOTIDE SEQUENCE [LARGE SCALE GENOMIC DNA]</scope>
    <source>
        <strain evidence="8">JCM 19241</strain>
    </source>
</reference>
<evidence type="ECO:0000259" key="6">
    <source>
        <dbReference type="Pfam" id="PF01979"/>
    </source>
</evidence>
<dbReference type="NCBIfam" id="TIGR01975">
    <property type="entry name" value="isoAsp_dipep"/>
    <property type="match status" value="1"/>
</dbReference>
<feature type="binding site" evidence="3">
    <location>
        <position position="288"/>
    </location>
    <ligand>
        <name>substrate</name>
    </ligand>
</feature>
<name>A0A0B8QK02_9VIBR</name>
<comment type="caution">
    <text evidence="7">The sequence shown here is derived from an EMBL/GenBank/DDBJ whole genome shotgun (WGS) entry which is preliminary data.</text>
</comment>
<comment type="function">
    <text evidence="1">Catalyzes the hydrolytic cleavage of a subset of L-isoaspartyl (L-beta-aspartyl) dipeptides. Used to degrade proteins damaged by L-isoaspartyl residues formation.</text>
</comment>
<dbReference type="PANTHER" id="PTHR11647:SF1">
    <property type="entry name" value="COLLAPSIN RESPONSE MEDIATOR PROTEIN"/>
    <property type="match status" value="1"/>
</dbReference>
<reference evidence="7 8" key="2">
    <citation type="submission" date="2015-01" db="EMBL/GenBank/DDBJ databases">
        <authorList>
            <consortium name="NBRP consortium"/>
            <person name="Sawabe T."/>
            <person name="Meirelles P."/>
            <person name="Feng G."/>
            <person name="Sayaka M."/>
            <person name="Hattori M."/>
            <person name="Ohkuma M."/>
        </authorList>
    </citation>
    <scope>NUCLEOTIDE SEQUENCE [LARGE SCALE GENOMIC DNA]</scope>
    <source>
        <strain evidence="8">JCM 19241</strain>
    </source>
</reference>
<dbReference type="GO" id="GO:0046872">
    <property type="term" value="F:metal ion binding"/>
    <property type="evidence" value="ECO:0007669"/>
    <property type="project" value="UniProtKB-KW"/>
</dbReference>
<dbReference type="GO" id="GO:0006508">
    <property type="term" value="P:proteolysis"/>
    <property type="evidence" value="ECO:0007669"/>
    <property type="project" value="UniProtKB-KW"/>
</dbReference>
<feature type="binding site" evidence="3">
    <location>
        <begin position="69"/>
        <end position="71"/>
    </location>
    <ligand>
        <name>substrate</name>
    </ligand>
</feature>
<organism evidence="7 8">
    <name type="scientific">Vibrio ishigakensis</name>
    <dbReference type="NCBI Taxonomy" id="1481914"/>
    <lineage>
        <taxon>Bacteria</taxon>
        <taxon>Pseudomonadati</taxon>
        <taxon>Pseudomonadota</taxon>
        <taxon>Gammaproteobacteria</taxon>
        <taxon>Vibrionales</taxon>
        <taxon>Vibrionaceae</taxon>
        <taxon>Vibrio</taxon>
    </lineage>
</organism>
<gene>
    <name evidence="7" type="ORF">JCM19241_3345</name>
</gene>
<dbReference type="Gene3D" id="2.30.40.10">
    <property type="entry name" value="Urease, subunit C, domain 1"/>
    <property type="match status" value="1"/>
</dbReference>
<feature type="binding site" evidence="4">
    <location>
        <position position="62"/>
    </location>
    <ligand>
        <name>Zn(2+)</name>
        <dbReference type="ChEBI" id="CHEBI:29105"/>
        <label>1</label>
        <note>catalytic</note>
    </ligand>
</feature>
<evidence type="ECO:0000256" key="4">
    <source>
        <dbReference type="PIRSR" id="PIRSR001238-3"/>
    </source>
</evidence>
<dbReference type="AlphaFoldDB" id="A0A0B8QK02"/>
<evidence type="ECO:0000256" key="3">
    <source>
        <dbReference type="PIRSR" id="PIRSR001238-2"/>
    </source>
</evidence>
<keyword evidence="1 4" id="KW-0479">Metal-binding</keyword>
<evidence type="ECO:0000256" key="1">
    <source>
        <dbReference type="PIRNR" id="PIRNR001238"/>
    </source>
</evidence>
<dbReference type="PIRSF" id="PIRSF001238">
    <property type="entry name" value="IadA"/>
    <property type="match status" value="1"/>
</dbReference>
<dbReference type="InterPro" id="IPR050378">
    <property type="entry name" value="Metallo-dep_Hydrolases_sf"/>
</dbReference>
<dbReference type="InterPro" id="IPR010229">
    <property type="entry name" value="Pept_M38_dipep"/>
</dbReference>
<dbReference type="InterPro" id="IPR032466">
    <property type="entry name" value="Metal_Hydrolase"/>
</dbReference>
<feature type="binding site" description="via carbamate group" evidence="4">
    <location>
        <position position="156"/>
    </location>
    <ligand>
        <name>Zn(2+)</name>
        <dbReference type="ChEBI" id="CHEBI:29105"/>
        <label>1</label>
        <note>catalytic</note>
    </ligand>
</feature>
<dbReference type="EC" id="3.4.19.-" evidence="1"/>
<dbReference type="GO" id="GO:0008237">
    <property type="term" value="F:metallopeptidase activity"/>
    <property type="evidence" value="ECO:0007669"/>
    <property type="project" value="UniProtKB-KW"/>
</dbReference>
<protein>
    <recommendedName>
        <fullName evidence="1">Isoaspartyl dipeptidase</fullName>
        <ecNumber evidence="1">3.4.19.-</ecNumber>
    </recommendedName>
</protein>
<dbReference type="GO" id="GO:0005737">
    <property type="term" value="C:cytoplasm"/>
    <property type="evidence" value="ECO:0007669"/>
    <property type="project" value="UniProtKB-SubCell"/>
</dbReference>